<gene>
    <name evidence="3" type="ORF">ACFOZ8_21515</name>
</gene>
<comment type="caution">
    <text evidence="3">The sequence shown here is derived from an EMBL/GenBank/DDBJ whole genome shotgun (WGS) entry which is preliminary data.</text>
</comment>
<dbReference type="EMBL" id="JBHSAM010000031">
    <property type="protein sequence ID" value="MFC4102215.1"/>
    <property type="molecule type" value="Genomic_DNA"/>
</dbReference>
<evidence type="ECO:0000313" key="3">
    <source>
        <dbReference type="EMBL" id="MFC4102215.1"/>
    </source>
</evidence>
<feature type="region of interest" description="Disordered" evidence="2">
    <location>
        <begin position="24"/>
        <end position="58"/>
    </location>
</feature>
<evidence type="ECO:0000313" key="4">
    <source>
        <dbReference type="Proteomes" id="UP001595715"/>
    </source>
</evidence>
<keyword evidence="1" id="KW-0175">Coiled coil</keyword>
<sequence>MGISFTRSLVDRLTREIAELETTVRGHQQKRKKTLGKINQLQRDQKLSQSASDLSSKITRENKLRKEIEQIDAELAQMAKALKEKQTLLADQKGKSGSEG</sequence>
<protein>
    <submittedName>
        <fullName evidence="3">Uncharacterized protein</fullName>
    </submittedName>
</protein>
<dbReference type="Proteomes" id="UP001595715">
    <property type="component" value="Unassembled WGS sequence"/>
</dbReference>
<feature type="compositionally biased region" description="Polar residues" evidence="2">
    <location>
        <begin position="37"/>
        <end position="57"/>
    </location>
</feature>
<accession>A0ABV8K837</accession>
<dbReference type="RefSeq" id="WP_377720837.1">
    <property type="nucleotide sequence ID" value="NZ_JBHSAM010000031.1"/>
</dbReference>
<keyword evidence="4" id="KW-1185">Reference proteome</keyword>
<organism evidence="3 4">
    <name type="scientific">Paenibacillus xanthanilyticus</name>
    <dbReference type="NCBI Taxonomy" id="1783531"/>
    <lineage>
        <taxon>Bacteria</taxon>
        <taxon>Bacillati</taxon>
        <taxon>Bacillota</taxon>
        <taxon>Bacilli</taxon>
        <taxon>Bacillales</taxon>
        <taxon>Paenibacillaceae</taxon>
        <taxon>Paenibacillus</taxon>
    </lineage>
</organism>
<evidence type="ECO:0000256" key="1">
    <source>
        <dbReference type="SAM" id="Coils"/>
    </source>
</evidence>
<evidence type="ECO:0000256" key="2">
    <source>
        <dbReference type="SAM" id="MobiDB-lite"/>
    </source>
</evidence>
<reference evidence="4" key="1">
    <citation type="journal article" date="2019" name="Int. J. Syst. Evol. Microbiol.">
        <title>The Global Catalogue of Microorganisms (GCM) 10K type strain sequencing project: providing services to taxonomists for standard genome sequencing and annotation.</title>
        <authorList>
            <consortium name="The Broad Institute Genomics Platform"/>
            <consortium name="The Broad Institute Genome Sequencing Center for Infectious Disease"/>
            <person name="Wu L."/>
            <person name="Ma J."/>
        </authorList>
    </citation>
    <scope>NUCLEOTIDE SEQUENCE [LARGE SCALE GENOMIC DNA]</scope>
    <source>
        <strain evidence="4">IBRC-M 10987</strain>
    </source>
</reference>
<proteinExistence type="predicted"/>
<name>A0ABV8K837_9BACL</name>
<feature type="coiled-coil region" evidence="1">
    <location>
        <begin position="61"/>
        <end position="88"/>
    </location>
</feature>